<comment type="caution">
    <text evidence="2">The sequence shown here is derived from an EMBL/GenBank/DDBJ whole genome shotgun (WGS) entry which is preliminary data.</text>
</comment>
<evidence type="ECO:0000313" key="2">
    <source>
        <dbReference type="EMBL" id="CAK0900448.1"/>
    </source>
</evidence>
<protein>
    <submittedName>
        <fullName evidence="2">Uncharacterized protein</fullName>
    </submittedName>
</protein>
<accession>A0ABN9XKV2</accession>
<feature type="compositionally biased region" description="Low complexity" evidence="1">
    <location>
        <begin position="60"/>
        <end position="76"/>
    </location>
</feature>
<organism evidence="2 3">
    <name type="scientific">Prorocentrum cordatum</name>
    <dbReference type="NCBI Taxonomy" id="2364126"/>
    <lineage>
        <taxon>Eukaryota</taxon>
        <taxon>Sar</taxon>
        <taxon>Alveolata</taxon>
        <taxon>Dinophyceae</taxon>
        <taxon>Prorocentrales</taxon>
        <taxon>Prorocentraceae</taxon>
        <taxon>Prorocentrum</taxon>
    </lineage>
</organism>
<dbReference type="Proteomes" id="UP001189429">
    <property type="component" value="Unassembled WGS sequence"/>
</dbReference>
<dbReference type="EMBL" id="CAUYUJ010020778">
    <property type="protein sequence ID" value="CAK0900448.1"/>
    <property type="molecule type" value="Genomic_DNA"/>
</dbReference>
<sequence>MRVRKVDRASLEPGLLRGLSAYRAWQQTLPAPRRRPHLPPRGASAPAGAACRPAPPPLPSRARASSSGPGRSALPPEMSRQSSRTTTRLAAAITVRLSPCVKARSDAPAISGCMYCPRDVSLKPKMETSAMKNDSDMTSTVRAKNGLSDMIHRREFTSSTRITKEATDAVQKAGSSVSEEPTVRLGRTHATVP</sequence>
<evidence type="ECO:0000256" key="1">
    <source>
        <dbReference type="SAM" id="MobiDB-lite"/>
    </source>
</evidence>
<feature type="region of interest" description="Disordered" evidence="1">
    <location>
        <begin position="29"/>
        <end position="86"/>
    </location>
</feature>
<name>A0ABN9XKV2_9DINO</name>
<gene>
    <name evidence="2" type="ORF">PCOR1329_LOCUS77721</name>
</gene>
<feature type="compositionally biased region" description="Low complexity" evidence="1">
    <location>
        <begin position="40"/>
        <end position="52"/>
    </location>
</feature>
<proteinExistence type="predicted"/>
<reference evidence="2" key="1">
    <citation type="submission" date="2023-10" db="EMBL/GenBank/DDBJ databases">
        <authorList>
            <person name="Chen Y."/>
            <person name="Shah S."/>
            <person name="Dougan E. K."/>
            <person name="Thang M."/>
            <person name="Chan C."/>
        </authorList>
    </citation>
    <scope>NUCLEOTIDE SEQUENCE [LARGE SCALE GENOMIC DNA]</scope>
</reference>
<keyword evidence="3" id="KW-1185">Reference proteome</keyword>
<feature type="region of interest" description="Disordered" evidence="1">
    <location>
        <begin position="167"/>
        <end position="193"/>
    </location>
</feature>
<evidence type="ECO:0000313" key="3">
    <source>
        <dbReference type="Proteomes" id="UP001189429"/>
    </source>
</evidence>